<dbReference type="InterPro" id="IPR004177">
    <property type="entry name" value="DDHD_dom"/>
</dbReference>
<gene>
    <name evidence="3" type="ORF">AB1Y20_012047</name>
</gene>
<dbReference type="PANTHER" id="PTHR23509">
    <property type="entry name" value="PA-PL1 PHOSPHOLIPASE FAMILY"/>
    <property type="match status" value="1"/>
</dbReference>
<evidence type="ECO:0000313" key="3">
    <source>
        <dbReference type="EMBL" id="KAL1503569.1"/>
    </source>
</evidence>
<dbReference type="InterPro" id="IPR029058">
    <property type="entry name" value="AB_hydrolase_fold"/>
</dbReference>
<organism evidence="3 4">
    <name type="scientific">Prymnesium parvum</name>
    <name type="common">Toxic golden alga</name>
    <dbReference type="NCBI Taxonomy" id="97485"/>
    <lineage>
        <taxon>Eukaryota</taxon>
        <taxon>Haptista</taxon>
        <taxon>Haptophyta</taxon>
        <taxon>Prymnesiophyceae</taxon>
        <taxon>Prymnesiales</taxon>
        <taxon>Prymnesiaceae</taxon>
        <taxon>Prymnesium</taxon>
    </lineage>
</organism>
<feature type="region of interest" description="Disordered" evidence="1">
    <location>
        <begin position="733"/>
        <end position="755"/>
    </location>
</feature>
<dbReference type="EMBL" id="JBGBPQ010000021">
    <property type="protein sequence ID" value="KAL1503569.1"/>
    <property type="molecule type" value="Genomic_DNA"/>
</dbReference>
<dbReference type="AlphaFoldDB" id="A0AB34IPH2"/>
<comment type="caution">
    <text evidence="3">The sequence shown here is derived from an EMBL/GenBank/DDBJ whole genome shotgun (WGS) entry which is preliminary data.</text>
</comment>
<keyword evidence="4" id="KW-1185">Reference proteome</keyword>
<dbReference type="Pfam" id="PF02862">
    <property type="entry name" value="DDHD"/>
    <property type="match status" value="2"/>
</dbReference>
<evidence type="ECO:0000259" key="2">
    <source>
        <dbReference type="PROSITE" id="PS51043"/>
    </source>
</evidence>
<accession>A0AB34IPH2</accession>
<feature type="compositionally biased region" description="Acidic residues" evidence="1">
    <location>
        <begin position="476"/>
        <end position="504"/>
    </location>
</feature>
<dbReference type="GO" id="GO:0046872">
    <property type="term" value="F:metal ion binding"/>
    <property type="evidence" value="ECO:0007669"/>
    <property type="project" value="InterPro"/>
</dbReference>
<sequence>MASGRCRLHSGDHSSREVGYAWLQRRNSQWQRLQAHSERALNTIAASREKREATVALFGGRWEADLKLWDDINGHCGLGVVGSITSRYGEGPALPLARTRWCYRRGGGKWSPFSASHDAMLEETFRALLVSAATKAAVQHQGSLAQRVVSSVVEVKTADEGAYTVTLECDVRSGSVDAWMKAEDGGWVSRACYISRGWAGERLPQLSAEELAVEQAPCSALVLVIHGAGESFWRRRPGRLRGLCESVGKLRANAAAAVAQGMKQQGTPARRVEFLGIEWSQAIRGRRREGRDESRASSLLDPTSRLSRVSLASVPLLREFANEVILDVLFYEQAAHRQRIQRAVLDGIRALVVEWHRSGAPRACAPPAVRPTRRLRRRRHNPSFAADGGRVVLLGHSLGALICFDLLTLGAVHSPLQGSPSAFFALGSPIGCFVSLRGAALGRSFELPHCPRVYNLFHPHDPVAYRLEPLLVEQYSSEEADGEDEKDDGEEGPAGEDRADEAEELAGSAVAESDPWNVDELERAQQACSSAMGCECAWGGRGEGWSPGLTDSDGGASGVDVRRVAVQAVDYEEDWSTDQPAAAPAIAEVESSPVEPDVAGVLPPAVVPFSGVSRVESLKQAVSSVSSVSASDVARSVSSWLGFSKAKEEEELGDLREIEASREAAVAKEATSSDHIRYTMNEGGRVDYVLQSSKVEVANEYISALKAHSSYWSHPDVAAFVVKEIFALNQSTASALPADRKQGPSEEEENDDSAT</sequence>
<dbReference type="Proteomes" id="UP001515480">
    <property type="component" value="Unassembled WGS sequence"/>
</dbReference>
<dbReference type="SUPFAM" id="SSF53474">
    <property type="entry name" value="alpha/beta-Hydrolases"/>
    <property type="match status" value="1"/>
</dbReference>
<feature type="region of interest" description="Disordered" evidence="1">
    <location>
        <begin position="476"/>
        <end position="510"/>
    </location>
</feature>
<dbReference type="PANTHER" id="PTHR23509:SF10">
    <property type="entry name" value="LD21067P"/>
    <property type="match status" value="1"/>
</dbReference>
<reference evidence="3 4" key="1">
    <citation type="journal article" date="2024" name="Science">
        <title>Giant polyketide synthase enzymes in the biosynthesis of giant marine polyether toxins.</title>
        <authorList>
            <person name="Fallon T.R."/>
            <person name="Shende V.V."/>
            <person name="Wierzbicki I.H."/>
            <person name="Pendleton A.L."/>
            <person name="Watervoot N.F."/>
            <person name="Auber R.P."/>
            <person name="Gonzalez D.J."/>
            <person name="Wisecaver J.H."/>
            <person name="Moore B.S."/>
        </authorList>
    </citation>
    <scope>NUCLEOTIDE SEQUENCE [LARGE SCALE GENOMIC DNA]</scope>
    <source>
        <strain evidence="3 4">12B1</strain>
    </source>
</reference>
<protein>
    <recommendedName>
        <fullName evidence="2">DDHD domain-containing protein</fullName>
    </recommendedName>
</protein>
<feature type="compositionally biased region" description="Acidic residues" evidence="1">
    <location>
        <begin position="745"/>
        <end position="755"/>
    </location>
</feature>
<dbReference type="GO" id="GO:0005737">
    <property type="term" value="C:cytoplasm"/>
    <property type="evidence" value="ECO:0007669"/>
    <property type="project" value="TreeGrafter"/>
</dbReference>
<proteinExistence type="predicted"/>
<dbReference type="SMART" id="SM01127">
    <property type="entry name" value="DDHD"/>
    <property type="match status" value="1"/>
</dbReference>
<dbReference type="GO" id="GO:0004620">
    <property type="term" value="F:phospholipase activity"/>
    <property type="evidence" value="ECO:0007669"/>
    <property type="project" value="TreeGrafter"/>
</dbReference>
<dbReference type="InterPro" id="IPR058055">
    <property type="entry name" value="PA-PLA1"/>
</dbReference>
<evidence type="ECO:0000313" key="4">
    <source>
        <dbReference type="Proteomes" id="UP001515480"/>
    </source>
</evidence>
<feature type="domain" description="DDHD" evidence="2">
    <location>
        <begin position="416"/>
        <end position="727"/>
    </location>
</feature>
<name>A0AB34IPH2_PRYPA</name>
<evidence type="ECO:0000256" key="1">
    <source>
        <dbReference type="SAM" id="MobiDB-lite"/>
    </source>
</evidence>
<dbReference type="PROSITE" id="PS51043">
    <property type="entry name" value="DDHD"/>
    <property type="match status" value="1"/>
</dbReference>